<reference evidence="1 2" key="1">
    <citation type="submission" date="2019-02" db="EMBL/GenBank/DDBJ databases">
        <title>Dyella amyloliquefaciens sp. nov., isolated from forest soil.</title>
        <authorList>
            <person name="Gao Z.-H."/>
            <person name="Qiu L.-H."/>
        </authorList>
    </citation>
    <scope>NUCLEOTIDE SEQUENCE [LARGE SCALE GENOMIC DNA]</scope>
    <source>
        <strain evidence="1 2">KACC 12747</strain>
    </source>
</reference>
<evidence type="ECO:0000313" key="2">
    <source>
        <dbReference type="Proteomes" id="UP000291822"/>
    </source>
</evidence>
<proteinExistence type="predicted"/>
<evidence type="ECO:0000313" key="1">
    <source>
        <dbReference type="EMBL" id="TCI12017.1"/>
    </source>
</evidence>
<dbReference type="Proteomes" id="UP000291822">
    <property type="component" value="Unassembled WGS sequence"/>
</dbReference>
<keyword evidence="2" id="KW-1185">Reference proteome</keyword>
<comment type="caution">
    <text evidence="1">The sequence shown here is derived from an EMBL/GenBank/DDBJ whole genome shotgun (WGS) entry which is preliminary data.</text>
</comment>
<accession>A0A4V2NM58</accession>
<dbReference type="EMBL" id="SJTG01000001">
    <property type="protein sequence ID" value="TCI12017.1"/>
    <property type="molecule type" value="Genomic_DNA"/>
</dbReference>
<gene>
    <name evidence="1" type="ORF">EZM97_01215</name>
</gene>
<dbReference type="AlphaFoldDB" id="A0A4V2NM58"/>
<sequence>MTESCERWAIGDGSYVINKDATIESLLNDSIEWLMHAWIIVEDAQRNASNNPVDEAAMLRCRLGNLFIFVRMTLQCVREARGKMGDNELATPVVAPADG</sequence>
<organism evidence="1 2">
    <name type="scientific">Dyella soli</name>
    <dbReference type="NCBI Taxonomy" id="522319"/>
    <lineage>
        <taxon>Bacteria</taxon>
        <taxon>Pseudomonadati</taxon>
        <taxon>Pseudomonadota</taxon>
        <taxon>Gammaproteobacteria</taxon>
        <taxon>Lysobacterales</taxon>
        <taxon>Rhodanobacteraceae</taxon>
        <taxon>Dyella</taxon>
    </lineage>
</organism>
<protein>
    <submittedName>
        <fullName evidence="1">Uncharacterized protein</fullName>
    </submittedName>
</protein>
<name>A0A4V2NM58_9GAMM</name>
<dbReference type="RefSeq" id="WP_131151202.1">
    <property type="nucleotide sequence ID" value="NZ_SJTG01000001.1"/>
</dbReference>